<dbReference type="Pfam" id="PF09331">
    <property type="entry name" value="DUF1985"/>
    <property type="match status" value="1"/>
</dbReference>
<dbReference type="GO" id="GO:0008234">
    <property type="term" value="F:cysteine-type peptidase activity"/>
    <property type="evidence" value="ECO:0007669"/>
    <property type="project" value="InterPro"/>
</dbReference>
<evidence type="ECO:0000256" key="3">
    <source>
        <dbReference type="ARBA" id="ARBA00022801"/>
    </source>
</evidence>
<evidence type="ECO:0000313" key="7">
    <source>
        <dbReference type="EnsemblPlants" id="Bo3g128740.1"/>
    </source>
</evidence>
<keyword evidence="2" id="KW-0645">Protease</keyword>
<comment type="similarity">
    <text evidence="1">Belongs to the peptidase C48 family.</text>
</comment>
<evidence type="ECO:0000256" key="1">
    <source>
        <dbReference type="ARBA" id="ARBA00005234"/>
    </source>
</evidence>
<dbReference type="InterPro" id="IPR015410">
    <property type="entry name" value="DUF1985"/>
</dbReference>
<feature type="domain" description="Ubiquitin-like protease family profile" evidence="5">
    <location>
        <begin position="669"/>
        <end position="768"/>
    </location>
</feature>
<dbReference type="eggNOG" id="ENOG502R28P">
    <property type="taxonomic scope" value="Eukaryota"/>
</dbReference>
<sequence>MIKRKCCPELVQVYGFRSVEVLLDTPPRSPKNCPGAKGGSVQISLSRPVSFFMVKPRFCPSRDQSSTVQMVCYMERLEEWLPKELKEVKKDRVFAQICKLYENGLGYSARVIHSFLCRELCDTSLSRKELVDFEDDGGFWSTVVRRKEGVTMLDLWKNHHESVKKWSNVDRIRKVYMCIIVTMVCARDEKANIPFKYIKLVMDLDNVRKYTWGVASFDLLCESIAKTRYKLKEKTTSYVLDGLSYALQIWAMEAVPKIGKLCGKNMDKDDIYPYISWNGNYEVVENAAFHRADEVGDDRIKVLMRMICTKHHFSDHIWEFEETPEIFWGLHDKQGEDDEVAENDESAQNDEEAPKNDEEDGSDEEFGTPRGSANRGSRARRERRGSRIVEWKKEAKVAQLRKQMGERFEKMQSELKGSLKDASVEVDDLEPSKSEPSPSKPSPSKPSSSKPPPSIPSLRRSKRWVPKALKDFLSPRMYPTLIHRRPIRTTLRDWWTPMITVRKLPKVEPMEETAAPSPTKWERWCKGPSKKLELSDSPMADDGSPQSLLYYFNEESWNRFTQWALNPTPLRIGPIVFNLTVAQRIVTRGNWLGNEEMDVMMYMWRENTTLRRWNRKRVAFMSALFASSSRMHTANFLLTKKPTNCPIFFLLTAEESFRLMAELTNGSPDCQRGRNRQYVEKFAAIIPRIVKAVAPPDNKKQLLLSPYSIIDVSMKSRLNKSCADCGVYALKHLECLLLGLDLSLVDDEIIHGCRQKIALDIREAAHDPMLIQLIAEHVPSEYETSDVFNIEED</sequence>
<dbReference type="InterPro" id="IPR038765">
    <property type="entry name" value="Papain-like_cys_pep_sf"/>
</dbReference>
<dbReference type="HOGENOM" id="CLU_017415_6_1_1"/>
<feature type="compositionally biased region" description="Basic and acidic residues" evidence="4">
    <location>
        <begin position="413"/>
        <end position="423"/>
    </location>
</feature>
<dbReference type="Pfam" id="PF02902">
    <property type="entry name" value="Peptidase_C48"/>
    <property type="match status" value="1"/>
</dbReference>
<dbReference type="PANTHER" id="PTHR48449">
    <property type="entry name" value="DUF1985 DOMAIN-CONTAINING PROTEIN"/>
    <property type="match status" value="1"/>
</dbReference>
<reference evidence="7" key="2">
    <citation type="submission" date="2015-03" db="UniProtKB">
        <authorList>
            <consortium name="EnsemblPlants"/>
        </authorList>
    </citation>
    <scope>IDENTIFICATION</scope>
</reference>
<organism evidence="7 8">
    <name type="scientific">Brassica oleracea var. oleracea</name>
    <dbReference type="NCBI Taxonomy" id="109376"/>
    <lineage>
        <taxon>Eukaryota</taxon>
        <taxon>Viridiplantae</taxon>
        <taxon>Streptophyta</taxon>
        <taxon>Embryophyta</taxon>
        <taxon>Tracheophyta</taxon>
        <taxon>Spermatophyta</taxon>
        <taxon>Magnoliopsida</taxon>
        <taxon>eudicotyledons</taxon>
        <taxon>Gunneridae</taxon>
        <taxon>Pentapetalae</taxon>
        <taxon>rosids</taxon>
        <taxon>malvids</taxon>
        <taxon>Brassicales</taxon>
        <taxon>Brassicaceae</taxon>
        <taxon>Brassiceae</taxon>
        <taxon>Brassica</taxon>
    </lineage>
</organism>
<name>A0A0D3BHA4_BRAOL</name>
<evidence type="ECO:0008006" key="9">
    <source>
        <dbReference type="Google" id="ProtNLM"/>
    </source>
</evidence>
<dbReference type="OMA" id="MHTANFL"/>
<accession>A0A0D3BHA4</accession>
<dbReference type="PANTHER" id="PTHR48449:SF1">
    <property type="entry name" value="DUF1985 DOMAIN-CONTAINING PROTEIN"/>
    <property type="match status" value="1"/>
</dbReference>
<proteinExistence type="inferred from homology"/>
<evidence type="ECO:0000256" key="4">
    <source>
        <dbReference type="SAM" id="MobiDB-lite"/>
    </source>
</evidence>
<dbReference type="SUPFAM" id="SSF54001">
    <property type="entry name" value="Cysteine proteinases"/>
    <property type="match status" value="1"/>
</dbReference>
<evidence type="ECO:0000313" key="8">
    <source>
        <dbReference type="Proteomes" id="UP000032141"/>
    </source>
</evidence>
<dbReference type="GO" id="GO:0006508">
    <property type="term" value="P:proteolysis"/>
    <property type="evidence" value="ECO:0007669"/>
    <property type="project" value="UniProtKB-KW"/>
</dbReference>
<dbReference type="EnsemblPlants" id="Bo3g128740.1">
    <property type="protein sequence ID" value="Bo3g128740.1"/>
    <property type="gene ID" value="Bo3g128740"/>
</dbReference>
<dbReference type="Proteomes" id="UP000032141">
    <property type="component" value="Chromosome C3"/>
</dbReference>
<protein>
    <recommendedName>
        <fullName evidence="9">Ubiquitin-like protease family profile domain-containing protein</fullName>
    </recommendedName>
</protein>
<feature type="compositionally biased region" description="Pro residues" evidence="4">
    <location>
        <begin position="438"/>
        <end position="455"/>
    </location>
</feature>
<feature type="region of interest" description="Disordered" evidence="4">
    <location>
        <begin position="337"/>
        <end position="385"/>
    </location>
</feature>
<feature type="compositionally biased region" description="Acidic residues" evidence="4">
    <location>
        <begin position="337"/>
        <end position="366"/>
    </location>
</feature>
<feature type="domain" description="DUF1985" evidence="6">
    <location>
        <begin position="134"/>
        <end position="223"/>
    </location>
</feature>
<dbReference type="InterPro" id="IPR003653">
    <property type="entry name" value="Peptidase_C48_C"/>
</dbReference>
<feature type="region of interest" description="Disordered" evidence="4">
    <location>
        <begin position="413"/>
        <end position="461"/>
    </location>
</feature>
<dbReference type="AlphaFoldDB" id="A0A0D3BHA4"/>
<dbReference type="Gramene" id="Bo3g128740.1">
    <property type="protein sequence ID" value="Bo3g128740.1"/>
    <property type="gene ID" value="Bo3g128740"/>
</dbReference>
<evidence type="ECO:0000256" key="2">
    <source>
        <dbReference type="ARBA" id="ARBA00022670"/>
    </source>
</evidence>
<keyword evidence="3" id="KW-0378">Hydrolase</keyword>
<reference evidence="7 8" key="1">
    <citation type="journal article" date="2014" name="Genome Biol.">
        <title>Transcriptome and methylome profiling reveals relics of genome dominance in the mesopolyploid Brassica oleracea.</title>
        <authorList>
            <person name="Parkin I.A."/>
            <person name="Koh C."/>
            <person name="Tang H."/>
            <person name="Robinson S.J."/>
            <person name="Kagale S."/>
            <person name="Clarke W.E."/>
            <person name="Town C.D."/>
            <person name="Nixon J."/>
            <person name="Krishnakumar V."/>
            <person name="Bidwell S.L."/>
            <person name="Denoeud F."/>
            <person name="Belcram H."/>
            <person name="Links M.G."/>
            <person name="Just J."/>
            <person name="Clarke C."/>
            <person name="Bender T."/>
            <person name="Huebert T."/>
            <person name="Mason A.S."/>
            <person name="Pires J.C."/>
            <person name="Barker G."/>
            <person name="Moore J."/>
            <person name="Walley P.G."/>
            <person name="Manoli S."/>
            <person name="Batley J."/>
            <person name="Edwards D."/>
            <person name="Nelson M.N."/>
            <person name="Wang X."/>
            <person name="Paterson A.H."/>
            <person name="King G."/>
            <person name="Bancroft I."/>
            <person name="Chalhoub B."/>
            <person name="Sharpe A.G."/>
        </authorList>
    </citation>
    <scope>NUCLEOTIDE SEQUENCE</scope>
    <source>
        <strain evidence="7 8">cv. TO1000</strain>
    </source>
</reference>
<evidence type="ECO:0000259" key="5">
    <source>
        <dbReference type="Pfam" id="PF02902"/>
    </source>
</evidence>
<evidence type="ECO:0000259" key="6">
    <source>
        <dbReference type="Pfam" id="PF09331"/>
    </source>
</evidence>
<dbReference type="Gene3D" id="3.40.395.10">
    <property type="entry name" value="Adenoviral Proteinase, Chain A"/>
    <property type="match status" value="1"/>
</dbReference>
<keyword evidence="8" id="KW-1185">Reference proteome</keyword>